<reference evidence="4" key="2">
    <citation type="submission" date="2025-04" db="UniProtKB">
        <authorList>
            <consortium name="RefSeq"/>
        </authorList>
    </citation>
    <scope>IDENTIFICATION</scope>
    <source>
        <strain evidence="4">DH4</strain>
        <tissue evidence="4">Whole body</tissue>
    </source>
</reference>
<name>A0A7M7IM93_APIME</name>
<dbReference type="EnsemblMetazoa" id="XM_016916592">
    <property type="protein sequence ID" value="XP_016772081"/>
    <property type="gene ID" value="LOC102653771"/>
</dbReference>
<dbReference type="KEGG" id="ame:102653771"/>
<sequence length="122" mass="13940">MIIPHRCYERFRRSGDGRKREWFEEKSAANQEEYFRKVTARQLKEIRELSIKRKAECEAECKEKCDKRCKEACKDHDEKVASAPAPKHKKASDAIKCNPHDDSACSPNPSEAGSNDAPIDSS</sequence>
<proteinExistence type="predicted"/>
<keyword evidence="3" id="KW-1185">Reference proteome</keyword>
<gene>
    <name evidence="4" type="primary">LOC102653771</name>
</gene>
<dbReference type="RefSeq" id="XP_016772081.1">
    <property type="nucleotide sequence ID" value="XM_016916592.1"/>
</dbReference>
<dbReference type="AlphaFoldDB" id="A0A7M7IM93"/>
<dbReference type="Proteomes" id="UP000005203">
    <property type="component" value="Linkage group LG15"/>
</dbReference>
<accession>A0A8B7KQJ8</accession>
<feature type="region of interest" description="Disordered" evidence="1">
    <location>
        <begin position="77"/>
        <end position="122"/>
    </location>
</feature>
<evidence type="ECO:0000313" key="2">
    <source>
        <dbReference type="EnsemblMetazoa" id="XP_016772081"/>
    </source>
</evidence>
<dbReference type="GeneID" id="102653771"/>
<reference evidence="2" key="1">
    <citation type="submission" date="2021-01" db="UniProtKB">
        <authorList>
            <consortium name="EnsemblMetazoa"/>
        </authorList>
    </citation>
    <scope>IDENTIFICATION</scope>
    <source>
        <strain evidence="2">DH4</strain>
    </source>
</reference>
<evidence type="ECO:0000313" key="3">
    <source>
        <dbReference type="Proteomes" id="UP000005203"/>
    </source>
</evidence>
<evidence type="ECO:0000313" key="4">
    <source>
        <dbReference type="RefSeq" id="XP_016772081.1"/>
    </source>
</evidence>
<accession>A0A7M7IM93</accession>
<dbReference type="OrthoDB" id="7616669at2759"/>
<protein>
    <submittedName>
        <fullName evidence="4">tRNA (Guanine(37)-N1)-methyltransferase</fullName>
    </submittedName>
</protein>
<evidence type="ECO:0000256" key="1">
    <source>
        <dbReference type="SAM" id="MobiDB-lite"/>
    </source>
</evidence>
<organism evidence="2">
    <name type="scientific">Apis mellifera</name>
    <name type="common">Honeybee</name>
    <dbReference type="NCBI Taxonomy" id="7460"/>
    <lineage>
        <taxon>Eukaryota</taxon>
        <taxon>Metazoa</taxon>
        <taxon>Ecdysozoa</taxon>
        <taxon>Arthropoda</taxon>
        <taxon>Hexapoda</taxon>
        <taxon>Insecta</taxon>
        <taxon>Pterygota</taxon>
        <taxon>Neoptera</taxon>
        <taxon>Endopterygota</taxon>
        <taxon>Hymenoptera</taxon>
        <taxon>Apocrita</taxon>
        <taxon>Aculeata</taxon>
        <taxon>Apoidea</taxon>
        <taxon>Anthophila</taxon>
        <taxon>Apidae</taxon>
        <taxon>Apis</taxon>
    </lineage>
</organism>